<evidence type="ECO:0008006" key="3">
    <source>
        <dbReference type="Google" id="ProtNLM"/>
    </source>
</evidence>
<evidence type="ECO:0000313" key="1">
    <source>
        <dbReference type="EMBL" id="GKX31363.1"/>
    </source>
</evidence>
<keyword evidence="2" id="KW-1185">Reference proteome</keyword>
<evidence type="ECO:0000313" key="2">
    <source>
        <dbReference type="Proteomes" id="UP001144256"/>
    </source>
</evidence>
<comment type="caution">
    <text evidence="1">The sequence shown here is derived from an EMBL/GenBank/DDBJ whole genome shotgun (WGS) entry which is preliminary data.</text>
</comment>
<dbReference type="RefSeq" id="WP_281818343.1">
    <property type="nucleotide sequence ID" value="NZ_BRLB01000016.1"/>
</dbReference>
<dbReference type="SUPFAM" id="SSF46785">
    <property type="entry name" value="Winged helix' DNA-binding domain"/>
    <property type="match status" value="1"/>
</dbReference>
<gene>
    <name evidence="1" type="ORF">SH1V18_38430</name>
</gene>
<proteinExistence type="predicted"/>
<organism evidence="1 2">
    <name type="scientific">Vallitalea longa</name>
    <dbReference type="NCBI Taxonomy" id="2936439"/>
    <lineage>
        <taxon>Bacteria</taxon>
        <taxon>Bacillati</taxon>
        <taxon>Bacillota</taxon>
        <taxon>Clostridia</taxon>
        <taxon>Lachnospirales</taxon>
        <taxon>Vallitaleaceae</taxon>
        <taxon>Vallitalea</taxon>
    </lineage>
</organism>
<name>A0A9W5YHL2_9FIRM</name>
<protein>
    <recommendedName>
        <fullName evidence="3">Helix-turn-helix domain-containing protein</fullName>
    </recommendedName>
</protein>
<reference evidence="1" key="1">
    <citation type="submission" date="2022-06" db="EMBL/GenBank/DDBJ databases">
        <title>Vallitalea longa sp. nov., an anaerobic bacterium isolated from marine sediment.</title>
        <authorList>
            <person name="Hirano S."/>
            <person name="Terahara T."/>
            <person name="Mori K."/>
            <person name="Hamada M."/>
            <person name="Matsumoto R."/>
            <person name="Kobayashi T."/>
        </authorList>
    </citation>
    <scope>NUCLEOTIDE SEQUENCE</scope>
    <source>
        <strain evidence="1">SH18-1</strain>
    </source>
</reference>
<sequence>MTKAQFLDKVYITNLKSRAVTVVFYLVNRANKEMTCFPAIKTIAKECSISERTVRRALKDLVDVGLLKKEIRWRENGGQSSNLYILQNLKDDNQKESISNNAQNKNKTQQEEKFVSSKKYIKHIDFTNYVKESVNNDGDIQPEKDNIHLKEIEVMDKNRLLNVKKSGTNFRDEKSIKLRLDINDLWEKTKRNIKSYLVILKKVNKMKIEMAGGG</sequence>
<dbReference type="InterPro" id="IPR036390">
    <property type="entry name" value="WH_DNA-bd_sf"/>
</dbReference>
<dbReference type="Gene3D" id="1.10.10.10">
    <property type="entry name" value="Winged helix-like DNA-binding domain superfamily/Winged helix DNA-binding domain"/>
    <property type="match status" value="1"/>
</dbReference>
<accession>A0A9W5YHL2</accession>
<dbReference type="EMBL" id="BRLB01000016">
    <property type="protein sequence ID" value="GKX31363.1"/>
    <property type="molecule type" value="Genomic_DNA"/>
</dbReference>
<dbReference type="Proteomes" id="UP001144256">
    <property type="component" value="Unassembled WGS sequence"/>
</dbReference>
<dbReference type="AlphaFoldDB" id="A0A9W5YHL2"/>
<dbReference type="InterPro" id="IPR036388">
    <property type="entry name" value="WH-like_DNA-bd_sf"/>
</dbReference>
<dbReference type="Pfam" id="PF13730">
    <property type="entry name" value="HTH_36"/>
    <property type="match status" value="1"/>
</dbReference>